<evidence type="ECO:0000259" key="3">
    <source>
        <dbReference type="PROSITE" id="PS50086"/>
    </source>
</evidence>
<feature type="compositionally biased region" description="Low complexity" evidence="2">
    <location>
        <begin position="516"/>
        <end position="532"/>
    </location>
</feature>
<dbReference type="Proteomes" id="UP000515154">
    <property type="component" value="Linkage group LG4"/>
</dbReference>
<dbReference type="SUPFAM" id="SSF47923">
    <property type="entry name" value="Ypt/Rab-GAP domain of gyp1p"/>
    <property type="match status" value="2"/>
</dbReference>
<sequence length="852" mass="97785">MFKGVPTVTIPFFFLLRYNISRISTTTLLRMDIAESMIQRFRVGGRNKTKFSPSKEDILNTIEQFGGKTVGVDSSSNGYNNNRINQRIHSNIMDNQDLAKLDFIENAQPLGGSFTHSYSTEWERLFGKPNFLKALRNHGLRGNLRSSRFRSICWKLYLEVLLEDKSNWLIKTREWRQKYDDLKNNLIINPRKAVDSAHDLSLNNPLSQAEESPWNRFFQDNELRLTIKQDVIRTNFRRMKLGTSYPRIEFFQSNQVRNMMVDILFIYAKLNVDLSYRQGMHELLAPLIFVLHCDHQAFLHACEIESIGLTQITESEMIRELMDPMFLEHDAYAMFCQVMATVEPWYTTKDAPTPKGKDIFNVQPFARPQDLNPSNVIITKLTRIQDYILKKYDVELHLHLERLEIVPQIYGIRWVRLLFGREFPMQDLLMLWDAIFSDGIGFDLVDYVFVSMLLYVRDLLLTSDYPNCMNTLMRYPPVGDVHYFVDKALYLREPNQYPKPPAYSYQTVNQAQPSRNKVSTNNNASANKSRSSVMTGFSSLTRKINNRPRTLSVRNSPKKMTKSSSEPMNLQTDISPVTPPCQEKRGSTASLSKVEDTMLRSTPSASSLMPRSVASTPAGYSPDDSHTSSPTRYASLPSKGRMKSKRTTRHEQDINTKMAYVQGKLNEFEAMCKYCASKLDIHIENLQDILHAQTLSVGEDEVLLSIAGVKQVRDILKGTLKFSRNLLDEDKIEITDNHYREEPCILTPDSDVVDSAAAAATHRENELFGRASLYDYKRMSRLKGVYSNDNSPSHMNEITSREVELVSYVPQDQNGAADPVNCVDADTGAYQRTRHSEYGCHSHQYDTNTRTS</sequence>
<feature type="domain" description="Rab-GAP TBC" evidence="3">
    <location>
        <begin position="144"/>
        <end position="439"/>
    </location>
</feature>
<dbReference type="GO" id="GO:0005096">
    <property type="term" value="F:GTPase activator activity"/>
    <property type="evidence" value="ECO:0007669"/>
    <property type="project" value="UniProtKB-KW"/>
</dbReference>
<organism evidence="4 5">
    <name type="scientific">Octopus sinensis</name>
    <name type="common">East Asian common octopus</name>
    <dbReference type="NCBI Taxonomy" id="2607531"/>
    <lineage>
        <taxon>Eukaryota</taxon>
        <taxon>Metazoa</taxon>
        <taxon>Spiralia</taxon>
        <taxon>Lophotrochozoa</taxon>
        <taxon>Mollusca</taxon>
        <taxon>Cephalopoda</taxon>
        <taxon>Coleoidea</taxon>
        <taxon>Octopodiformes</taxon>
        <taxon>Octopoda</taxon>
        <taxon>Incirrata</taxon>
        <taxon>Octopodidae</taxon>
        <taxon>Octopus</taxon>
    </lineage>
</organism>
<dbReference type="PANTHER" id="PTHR22957:SF337">
    <property type="entry name" value="TBC1 DOMAIN FAMILY MEMBER 5"/>
    <property type="match status" value="1"/>
</dbReference>
<evidence type="ECO:0000313" key="4">
    <source>
        <dbReference type="Proteomes" id="UP000515154"/>
    </source>
</evidence>
<proteinExistence type="predicted"/>
<dbReference type="PANTHER" id="PTHR22957">
    <property type="entry name" value="TBC1 DOMAIN FAMILY MEMBER GTPASE-ACTIVATING PROTEIN"/>
    <property type="match status" value="1"/>
</dbReference>
<name>A0A7E6ET41_9MOLL</name>
<dbReference type="RefSeq" id="XP_036358110.1">
    <property type="nucleotide sequence ID" value="XM_036502217.1"/>
</dbReference>
<reference evidence="5" key="1">
    <citation type="submission" date="2025-08" db="UniProtKB">
        <authorList>
            <consortium name="RefSeq"/>
        </authorList>
    </citation>
    <scope>IDENTIFICATION</scope>
</reference>
<dbReference type="AlphaFoldDB" id="A0A7E6ET41"/>
<feature type="compositionally biased region" description="Polar residues" evidence="2">
    <location>
        <begin position="599"/>
        <end position="615"/>
    </location>
</feature>
<dbReference type="PROSITE" id="PS50086">
    <property type="entry name" value="TBC_RABGAP"/>
    <property type="match status" value="1"/>
</dbReference>
<protein>
    <submittedName>
        <fullName evidence="5">TBC1 domain family member 5 isoform X1</fullName>
    </submittedName>
</protein>
<evidence type="ECO:0000256" key="1">
    <source>
        <dbReference type="ARBA" id="ARBA00022468"/>
    </source>
</evidence>
<dbReference type="GO" id="GO:0005737">
    <property type="term" value="C:cytoplasm"/>
    <property type="evidence" value="ECO:0007669"/>
    <property type="project" value="UniProtKB-ARBA"/>
</dbReference>
<accession>A0A7E6ET41</accession>
<keyword evidence="1" id="KW-0343">GTPase activation</keyword>
<dbReference type="FunFam" id="1.10.8.270:FF:000011">
    <property type="entry name" value="TBC1 domain family member 5"/>
    <property type="match status" value="1"/>
</dbReference>
<feature type="region of interest" description="Disordered" evidence="2">
    <location>
        <begin position="545"/>
        <end position="653"/>
    </location>
</feature>
<evidence type="ECO:0000256" key="2">
    <source>
        <dbReference type="SAM" id="MobiDB-lite"/>
    </source>
</evidence>
<keyword evidence="4" id="KW-1185">Reference proteome</keyword>
<feature type="region of interest" description="Disordered" evidence="2">
    <location>
        <begin position="511"/>
        <end position="532"/>
    </location>
</feature>
<dbReference type="FunFam" id="1.10.472.80:FF:000038">
    <property type="entry name" value="TBC1 domain family member 5"/>
    <property type="match status" value="1"/>
</dbReference>
<evidence type="ECO:0000313" key="5">
    <source>
        <dbReference type="RefSeq" id="XP_036358110.1"/>
    </source>
</evidence>
<dbReference type="SMART" id="SM00164">
    <property type="entry name" value="TBC"/>
    <property type="match status" value="1"/>
</dbReference>
<dbReference type="Pfam" id="PF00566">
    <property type="entry name" value="RabGAP-TBC"/>
    <property type="match status" value="2"/>
</dbReference>
<gene>
    <name evidence="5" type="primary">LOC115210674</name>
</gene>
<dbReference type="Gene3D" id="1.10.472.80">
    <property type="entry name" value="Ypt/Rab-GAP domain of gyp1p, domain 3"/>
    <property type="match status" value="1"/>
</dbReference>
<dbReference type="Gene3D" id="1.10.8.270">
    <property type="entry name" value="putative rabgap domain of human tbc1 domain family member 14 like domains"/>
    <property type="match status" value="1"/>
</dbReference>
<dbReference type="InterPro" id="IPR035969">
    <property type="entry name" value="Rab-GAP_TBC_sf"/>
</dbReference>
<feature type="compositionally biased region" description="Polar residues" evidence="2">
    <location>
        <begin position="545"/>
        <end position="555"/>
    </location>
</feature>
<dbReference type="InterPro" id="IPR000195">
    <property type="entry name" value="Rab-GAP-TBC_dom"/>
</dbReference>
<feature type="compositionally biased region" description="Polar residues" evidence="2">
    <location>
        <begin position="562"/>
        <end position="575"/>
    </location>
</feature>